<reference evidence="2 3" key="2">
    <citation type="journal article" date="2021" name="Mar. Drugs">
        <title>A New Micromonospora Strain with Antibiotic Activity Isolated from the Microbiome of a Mid-Atlantic Deep-Sea Sponge.</title>
        <authorList>
            <person name="Back C.R."/>
            <person name="Stennett H.L."/>
            <person name="Williams S.E."/>
            <person name="Wang L."/>
            <person name="Ojeda Gomez J."/>
            <person name="Abdulle O.M."/>
            <person name="Duffy T."/>
            <person name="Neal C."/>
            <person name="Mantell J."/>
            <person name="Jepson M.A."/>
            <person name="Hendry K.R."/>
            <person name="Powell D."/>
            <person name="Stach J.E.M."/>
            <person name="Essex-Lopresti A.E."/>
            <person name="Willis C.L."/>
            <person name="Curnow P."/>
            <person name="Race P.R."/>
        </authorList>
    </citation>
    <scope>NUCLEOTIDE SEQUENCE [LARGE SCALE GENOMIC DNA]</scope>
    <source>
        <strain evidence="2 3">28ISP2-46</strain>
    </source>
</reference>
<dbReference type="CDD" id="cd04301">
    <property type="entry name" value="NAT_SF"/>
    <property type="match status" value="1"/>
</dbReference>
<feature type="domain" description="N-acetyltransferase" evidence="1">
    <location>
        <begin position="31"/>
        <end position="174"/>
    </location>
</feature>
<dbReference type="AlphaFoldDB" id="A0A7L6B118"/>
<name>A0A7L6B118_9ACTN</name>
<protein>
    <submittedName>
        <fullName evidence="2">GNAT family N-acetyltransferase</fullName>
        <ecNumber evidence="2">2.3.1.-</ecNumber>
    </submittedName>
</protein>
<dbReference type="SUPFAM" id="SSF55729">
    <property type="entry name" value="Acyl-CoA N-acyltransferases (Nat)"/>
    <property type="match status" value="1"/>
</dbReference>
<evidence type="ECO:0000313" key="2">
    <source>
        <dbReference type="EMBL" id="QLQ35637.1"/>
    </source>
</evidence>
<sequence length="180" mass="20236">MPTLISPTTRLYVAFQDCREDWGPGLHEDGFGIDPEDDLDSPDGFADWVRRRVRLDHGAGAPCPDERHASCRWIVEDGQVLGGIAMRHWQDDDLGQIGYGVRPSARRRGLASWALGEMLREARTVLGLHRVLIPCLEDNLASARTIESQGGVFQGILDTGQVRVRRYWITLSRRPAHQPE</sequence>
<organism evidence="2 3">
    <name type="scientific">Micromonospora robiginosa</name>
    <dbReference type="NCBI Taxonomy" id="2749844"/>
    <lineage>
        <taxon>Bacteria</taxon>
        <taxon>Bacillati</taxon>
        <taxon>Actinomycetota</taxon>
        <taxon>Actinomycetes</taxon>
        <taxon>Micromonosporales</taxon>
        <taxon>Micromonosporaceae</taxon>
        <taxon>Micromonospora</taxon>
    </lineage>
</organism>
<dbReference type="PANTHER" id="PTHR39173">
    <property type="entry name" value="ACETYLTRANSFERASE"/>
    <property type="match status" value="1"/>
</dbReference>
<dbReference type="PANTHER" id="PTHR39173:SF1">
    <property type="entry name" value="ACETYLTRANSFERASE"/>
    <property type="match status" value="1"/>
</dbReference>
<dbReference type="Pfam" id="PF13302">
    <property type="entry name" value="Acetyltransf_3"/>
    <property type="match status" value="1"/>
</dbReference>
<proteinExistence type="predicted"/>
<dbReference type="GO" id="GO:0016747">
    <property type="term" value="F:acyltransferase activity, transferring groups other than amino-acyl groups"/>
    <property type="evidence" value="ECO:0007669"/>
    <property type="project" value="InterPro"/>
</dbReference>
<dbReference type="KEGG" id="mfeu:H1D33_19945"/>
<keyword evidence="3" id="KW-1185">Reference proteome</keyword>
<evidence type="ECO:0000259" key="1">
    <source>
        <dbReference type="PROSITE" id="PS51186"/>
    </source>
</evidence>
<dbReference type="EMBL" id="CP059322">
    <property type="protein sequence ID" value="QLQ35637.1"/>
    <property type="molecule type" value="Genomic_DNA"/>
</dbReference>
<evidence type="ECO:0000313" key="3">
    <source>
        <dbReference type="Proteomes" id="UP000510844"/>
    </source>
</evidence>
<dbReference type="Gene3D" id="3.40.630.30">
    <property type="match status" value="1"/>
</dbReference>
<dbReference type="PROSITE" id="PS51186">
    <property type="entry name" value="GNAT"/>
    <property type="match status" value="1"/>
</dbReference>
<accession>A0A7L6B118</accession>
<reference evidence="3" key="1">
    <citation type="submission" date="2020-07" db="EMBL/GenBank/DDBJ databases">
        <title>A new Micromonospora strain with potent antibiotic activity isolated from the microbiome of a mid-Atlantic deep-sea sponge.</title>
        <authorList>
            <person name="Back C.R."/>
            <person name="Stennett H.L."/>
            <person name="Williams S.E."/>
            <person name="Wang L."/>
            <person name="Ojeda Gomez J."/>
            <person name="Abdulle O.M."/>
            <person name="Duffy T."/>
            <person name="Hendry K.R."/>
            <person name="Powell D."/>
            <person name="Stach J.E."/>
            <person name="Essex-Lopresti A.E."/>
            <person name="Willis C.L."/>
            <person name="Curnow P."/>
            <person name="Race P.R."/>
        </authorList>
    </citation>
    <scope>NUCLEOTIDE SEQUENCE [LARGE SCALE GENOMIC DNA]</scope>
    <source>
        <strain evidence="3">28ISP2-46</strain>
    </source>
</reference>
<dbReference type="InterPro" id="IPR016181">
    <property type="entry name" value="Acyl_CoA_acyltransferase"/>
</dbReference>
<dbReference type="EC" id="2.3.1.-" evidence="2"/>
<dbReference type="Proteomes" id="UP000510844">
    <property type="component" value="Chromosome"/>
</dbReference>
<dbReference type="InterPro" id="IPR000182">
    <property type="entry name" value="GNAT_dom"/>
</dbReference>
<gene>
    <name evidence="2" type="ORF">H1D33_19945</name>
</gene>
<dbReference type="RefSeq" id="WP_181568166.1">
    <property type="nucleotide sequence ID" value="NZ_CP059322.2"/>
</dbReference>
<keyword evidence="2" id="KW-0808">Transferase</keyword>
<keyword evidence="2" id="KW-0012">Acyltransferase</keyword>